<dbReference type="InterPro" id="IPR017961">
    <property type="entry name" value="DNA_pol_Y-fam_little_finger"/>
</dbReference>
<dbReference type="Gene3D" id="3.30.70.270">
    <property type="match status" value="1"/>
</dbReference>
<dbReference type="GO" id="GO:0042276">
    <property type="term" value="P:error-prone translesion synthesis"/>
    <property type="evidence" value="ECO:0007669"/>
    <property type="project" value="TreeGrafter"/>
</dbReference>
<accession>A0A1H5PEF9</accession>
<dbReference type="PANTHER" id="PTHR11076">
    <property type="entry name" value="DNA REPAIR POLYMERASE UMUC / TRANSFERASE FAMILY MEMBER"/>
    <property type="match status" value="1"/>
</dbReference>
<dbReference type="SUPFAM" id="SSF56672">
    <property type="entry name" value="DNA/RNA polymerases"/>
    <property type="match status" value="1"/>
</dbReference>
<dbReference type="PROSITE" id="PS50173">
    <property type="entry name" value="UMUC"/>
    <property type="match status" value="1"/>
</dbReference>
<dbReference type="GO" id="GO:0006281">
    <property type="term" value="P:DNA repair"/>
    <property type="evidence" value="ECO:0007669"/>
    <property type="project" value="UniProtKB-KW"/>
</dbReference>
<dbReference type="Gene3D" id="1.10.150.20">
    <property type="entry name" value="5' to 3' exonuclease, C-terminal subdomain"/>
    <property type="match status" value="1"/>
</dbReference>
<dbReference type="CDD" id="cd01700">
    <property type="entry name" value="PolY_Pol_V_umuC"/>
    <property type="match status" value="1"/>
</dbReference>
<evidence type="ECO:0000259" key="7">
    <source>
        <dbReference type="PROSITE" id="PS50173"/>
    </source>
</evidence>
<evidence type="ECO:0000313" key="9">
    <source>
        <dbReference type="Proteomes" id="UP000182725"/>
    </source>
</evidence>
<gene>
    <name evidence="8" type="ORF">SAMN04489740_4217</name>
</gene>
<evidence type="ECO:0000256" key="3">
    <source>
        <dbReference type="ARBA" id="ARBA00023199"/>
    </source>
</evidence>
<keyword evidence="4" id="KW-0234">DNA repair</keyword>
<dbReference type="EMBL" id="FNTV01000002">
    <property type="protein sequence ID" value="SEF12293.1"/>
    <property type="molecule type" value="Genomic_DNA"/>
</dbReference>
<evidence type="ECO:0000313" key="8">
    <source>
        <dbReference type="EMBL" id="SEF12293.1"/>
    </source>
</evidence>
<sequence length="439" mass="47955">MRIRIADPSGPALMPGSDYIAHVDVNSFYASAERAFNPSLEGVPVVVLSNNDGCVVSRTAEAKALGIPMGEPWFKLAPRAKAWGLVALSSNYELYGDISSRVMELLGRYSAWVEVYSIDEAFLGVNGTPVQMRQLGRTIKDAVRRHVGVPVCVGIARTKGLAKLANRLAKNNSDFGGVCHWESIPEGVRDGLMSRLSVVELWGVAARLTRRLNAMGIHTILDLKNANAVMIRDRFSVVLMRTVLELQGTPCIPMEEERVGRDQLIFSRSFSTPVTTAADMGQVMSVYAQQASARLAKHGLQAKVLTAFAGTSHYNQDNISYPSVCVPLPMPTADPVLLHKAANSLCERIYEGVKYVRAGIMVTDLRPTGNQSPLELFENLHEERGIGTLLESVSKKYGRGSIGLGSAGVRGGPDWSMKRDMLSPRYTTHWDELLLVKAS</sequence>
<keyword evidence="3" id="KW-0741">SOS mutagenesis</keyword>
<dbReference type="Gene3D" id="3.40.1170.60">
    <property type="match status" value="1"/>
</dbReference>
<proteinExistence type="inferred from homology"/>
<dbReference type="GO" id="GO:0005829">
    <property type="term" value="C:cytosol"/>
    <property type="evidence" value="ECO:0007669"/>
    <property type="project" value="TreeGrafter"/>
</dbReference>
<evidence type="ECO:0000256" key="6">
    <source>
        <dbReference type="ARBA" id="ARBA00025589"/>
    </source>
</evidence>
<name>A0A1H5PEF9_9MICC</name>
<dbReference type="InterPro" id="IPR050116">
    <property type="entry name" value="DNA_polymerase-Y"/>
</dbReference>
<dbReference type="GO" id="GO:0003684">
    <property type="term" value="F:damaged DNA binding"/>
    <property type="evidence" value="ECO:0007669"/>
    <property type="project" value="InterPro"/>
</dbReference>
<dbReference type="AlphaFoldDB" id="A0A1H5PEF9"/>
<evidence type="ECO:0000256" key="1">
    <source>
        <dbReference type="ARBA" id="ARBA00010945"/>
    </source>
</evidence>
<evidence type="ECO:0000256" key="4">
    <source>
        <dbReference type="ARBA" id="ARBA00023204"/>
    </source>
</evidence>
<evidence type="ECO:0000256" key="2">
    <source>
        <dbReference type="ARBA" id="ARBA00022763"/>
    </source>
</evidence>
<protein>
    <submittedName>
        <fullName evidence="8">DNA polymerase V</fullName>
    </submittedName>
</protein>
<dbReference type="GO" id="GO:0009432">
    <property type="term" value="P:SOS response"/>
    <property type="evidence" value="ECO:0007669"/>
    <property type="project" value="UniProtKB-KW"/>
</dbReference>
<dbReference type="PANTHER" id="PTHR11076:SF34">
    <property type="entry name" value="PROTEIN UMUC"/>
    <property type="match status" value="1"/>
</dbReference>
<dbReference type="Pfam" id="PF11799">
    <property type="entry name" value="IMS_C"/>
    <property type="match status" value="1"/>
</dbReference>
<keyword evidence="2" id="KW-0227">DNA damage</keyword>
<evidence type="ECO:0000256" key="5">
    <source>
        <dbReference type="ARBA" id="ARBA00023236"/>
    </source>
</evidence>
<dbReference type="InterPro" id="IPR025188">
    <property type="entry name" value="DUF4113"/>
</dbReference>
<dbReference type="InterPro" id="IPR043502">
    <property type="entry name" value="DNA/RNA_pol_sf"/>
</dbReference>
<dbReference type="Proteomes" id="UP000182725">
    <property type="component" value="Unassembled WGS sequence"/>
</dbReference>
<dbReference type="Pfam" id="PF00817">
    <property type="entry name" value="IMS"/>
    <property type="match status" value="1"/>
</dbReference>
<dbReference type="RefSeq" id="WP_170835543.1">
    <property type="nucleotide sequence ID" value="NZ_FNTV01000002.1"/>
</dbReference>
<feature type="domain" description="UmuC" evidence="7">
    <location>
        <begin position="20"/>
        <end position="205"/>
    </location>
</feature>
<comment type="function">
    <text evidence="6">Poorly processive, error-prone DNA polymerase involved in untargeted mutagenesis. Copies undamaged DNA at stalled replication forks, which arise in vivo from mismatched or misaligned primer ends. These misaligned primers can be extended by PolIV. Exhibits no 3'-5' exonuclease (proofreading) activity. May be involved in translesional synthesis, in conjunction with the beta clamp from PolIII.</text>
</comment>
<dbReference type="GO" id="GO:0003887">
    <property type="term" value="F:DNA-directed DNA polymerase activity"/>
    <property type="evidence" value="ECO:0007669"/>
    <property type="project" value="TreeGrafter"/>
</dbReference>
<keyword evidence="5" id="KW-0742">SOS response</keyword>
<dbReference type="InterPro" id="IPR043128">
    <property type="entry name" value="Rev_trsase/Diguanyl_cyclase"/>
</dbReference>
<reference evidence="8 9" key="1">
    <citation type="submission" date="2016-10" db="EMBL/GenBank/DDBJ databases">
        <authorList>
            <person name="de Groot N.N."/>
        </authorList>
    </citation>
    <scope>NUCLEOTIDE SEQUENCE [LARGE SCALE GENOMIC DNA]</scope>
    <source>
        <strain evidence="8 9">DSM 22274</strain>
    </source>
</reference>
<dbReference type="InterPro" id="IPR001126">
    <property type="entry name" value="UmuC"/>
</dbReference>
<comment type="similarity">
    <text evidence="1">Belongs to the DNA polymerase type-Y family.</text>
</comment>
<dbReference type="Pfam" id="PF13438">
    <property type="entry name" value="DUF4113"/>
    <property type="match status" value="1"/>
</dbReference>
<organism evidence="8 9">
    <name type="scientific">Arthrobacter alpinus</name>
    <dbReference type="NCBI Taxonomy" id="656366"/>
    <lineage>
        <taxon>Bacteria</taxon>
        <taxon>Bacillati</taxon>
        <taxon>Actinomycetota</taxon>
        <taxon>Actinomycetes</taxon>
        <taxon>Micrococcales</taxon>
        <taxon>Micrococcaceae</taxon>
        <taxon>Arthrobacter</taxon>
    </lineage>
</organism>